<evidence type="ECO:0000256" key="5">
    <source>
        <dbReference type="SAM" id="MobiDB-lite"/>
    </source>
</evidence>
<keyword evidence="3 6" id="KW-1133">Transmembrane helix</keyword>
<organism evidence="8 9">
    <name type="scientific">Jimgerdemannia flammicorona</name>
    <dbReference type="NCBI Taxonomy" id="994334"/>
    <lineage>
        <taxon>Eukaryota</taxon>
        <taxon>Fungi</taxon>
        <taxon>Fungi incertae sedis</taxon>
        <taxon>Mucoromycota</taxon>
        <taxon>Mucoromycotina</taxon>
        <taxon>Endogonomycetes</taxon>
        <taxon>Endogonales</taxon>
        <taxon>Endogonaceae</taxon>
        <taxon>Jimgerdemannia</taxon>
    </lineage>
</organism>
<evidence type="ECO:0000256" key="1">
    <source>
        <dbReference type="ARBA" id="ARBA00004141"/>
    </source>
</evidence>
<feature type="region of interest" description="Disordered" evidence="5">
    <location>
        <begin position="1"/>
        <end position="44"/>
    </location>
</feature>
<evidence type="ECO:0000259" key="7">
    <source>
        <dbReference type="Pfam" id="PF00520"/>
    </source>
</evidence>
<evidence type="ECO:0000256" key="3">
    <source>
        <dbReference type="ARBA" id="ARBA00022989"/>
    </source>
</evidence>
<feature type="transmembrane region" description="Helical" evidence="6">
    <location>
        <begin position="55"/>
        <end position="73"/>
    </location>
</feature>
<dbReference type="AlphaFoldDB" id="A0A433A247"/>
<dbReference type="InterPro" id="IPR027359">
    <property type="entry name" value="Volt_channel_dom_sf"/>
</dbReference>
<name>A0A433A247_9FUNG</name>
<dbReference type="OrthoDB" id="429183at2759"/>
<dbReference type="Proteomes" id="UP000268093">
    <property type="component" value="Unassembled WGS sequence"/>
</dbReference>
<reference evidence="8 9" key="1">
    <citation type="journal article" date="2018" name="New Phytol.">
        <title>Phylogenomics of Endogonaceae and evolution of mycorrhizas within Mucoromycota.</title>
        <authorList>
            <person name="Chang Y."/>
            <person name="Desiro A."/>
            <person name="Na H."/>
            <person name="Sandor L."/>
            <person name="Lipzen A."/>
            <person name="Clum A."/>
            <person name="Barry K."/>
            <person name="Grigoriev I.V."/>
            <person name="Martin F.M."/>
            <person name="Stajich J.E."/>
            <person name="Smith M.E."/>
            <person name="Bonito G."/>
            <person name="Spatafora J.W."/>
        </authorList>
    </citation>
    <scope>NUCLEOTIDE SEQUENCE [LARGE SCALE GENOMIC DNA]</scope>
    <source>
        <strain evidence="8 9">GMNB39</strain>
    </source>
</reference>
<evidence type="ECO:0000313" key="9">
    <source>
        <dbReference type="Proteomes" id="UP000268093"/>
    </source>
</evidence>
<evidence type="ECO:0000256" key="4">
    <source>
        <dbReference type="ARBA" id="ARBA00023136"/>
    </source>
</evidence>
<dbReference type="Pfam" id="PF00520">
    <property type="entry name" value="Ion_trans"/>
    <property type="match status" value="1"/>
</dbReference>
<keyword evidence="2 6" id="KW-0812">Transmembrane</keyword>
<feature type="domain" description="Ion transport" evidence="7">
    <location>
        <begin position="50"/>
        <end position="143"/>
    </location>
</feature>
<feature type="transmembrane region" description="Helical" evidence="6">
    <location>
        <begin position="117"/>
        <end position="136"/>
    </location>
</feature>
<evidence type="ECO:0000256" key="6">
    <source>
        <dbReference type="SAM" id="Phobius"/>
    </source>
</evidence>
<gene>
    <name evidence="8" type="ORF">BC936DRAFT_141495</name>
</gene>
<accession>A0A433A247</accession>
<protein>
    <recommendedName>
        <fullName evidence="7">Ion transport domain-containing protein</fullName>
    </recommendedName>
</protein>
<keyword evidence="9" id="KW-1185">Reference proteome</keyword>
<dbReference type="EMBL" id="RBNI01019808">
    <property type="protein sequence ID" value="RUO96755.1"/>
    <property type="molecule type" value="Genomic_DNA"/>
</dbReference>
<evidence type="ECO:0000256" key="2">
    <source>
        <dbReference type="ARBA" id="ARBA00022692"/>
    </source>
</evidence>
<dbReference type="GO" id="GO:0016020">
    <property type="term" value="C:membrane"/>
    <property type="evidence" value="ECO:0007669"/>
    <property type="project" value="UniProtKB-SubCell"/>
</dbReference>
<dbReference type="GO" id="GO:0005216">
    <property type="term" value="F:monoatomic ion channel activity"/>
    <property type="evidence" value="ECO:0007669"/>
    <property type="project" value="InterPro"/>
</dbReference>
<feature type="transmembrane region" description="Helical" evidence="6">
    <location>
        <begin position="85"/>
        <end position="105"/>
    </location>
</feature>
<sequence>MSLEDDRTHFLSLATDDDGPSTLRTQHGLTRTEVPGGAEPGVHHTVNKRDLPDPLLITLEAIINFAMITEVAIRVLALGQNYWTSIWNLIDLMLVLLCCITLVVISPGCSAGEREEAILDTVLLVVRNVVQFFRLAGMLRRNRHQLSTRAGQIDFANVASASHRDLRGASIDFGAFDPHMDRDEQGILGDSDDEFV</sequence>
<keyword evidence="4 6" id="KW-0472">Membrane</keyword>
<comment type="caution">
    <text evidence="8">The sequence shown here is derived from an EMBL/GenBank/DDBJ whole genome shotgun (WGS) entry which is preliminary data.</text>
</comment>
<comment type="subcellular location">
    <subcellularLocation>
        <location evidence="1">Membrane</location>
        <topology evidence="1">Multi-pass membrane protein</topology>
    </subcellularLocation>
</comment>
<proteinExistence type="predicted"/>
<dbReference type="InterPro" id="IPR005821">
    <property type="entry name" value="Ion_trans_dom"/>
</dbReference>
<dbReference type="PANTHER" id="PTHR38483:SF1">
    <property type="entry name" value="ION TRANSPORT DOMAIN-CONTAINING PROTEIN"/>
    <property type="match status" value="1"/>
</dbReference>
<dbReference type="PANTHER" id="PTHR38483">
    <property type="entry name" value="CHROMOSOME 1, WHOLE GENOME SHOTGUN SEQUENCE"/>
    <property type="match status" value="1"/>
</dbReference>
<dbReference type="Gene3D" id="1.20.120.350">
    <property type="entry name" value="Voltage-gated potassium channels. Chain C"/>
    <property type="match status" value="1"/>
</dbReference>
<evidence type="ECO:0000313" key="8">
    <source>
        <dbReference type="EMBL" id="RUO96755.1"/>
    </source>
</evidence>